<dbReference type="GO" id="GO:0016282">
    <property type="term" value="C:eukaryotic 43S preinitiation complex"/>
    <property type="evidence" value="ECO:0007669"/>
    <property type="project" value="UniProtKB-UniRule"/>
</dbReference>
<keyword evidence="5 11" id="KW-0694">RNA-binding</keyword>
<evidence type="ECO:0000256" key="3">
    <source>
        <dbReference type="ARBA" id="ARBA00022574"/>
    </source>
</evidence>
<dbReference type="InterPro" id="IPR013979">
    <property type="entry name" value="TIF_beta_prop-like"/>
</dbReference>
<dbReference type="InterPro" id="IPR000504">
    <property type="entry name" value="RRM_dom"/>
</dbReference>
<evidence type="ECO:0000256" key="11">
    <source>
        <dbReference type="HAMAP-Rule" id="MF_03001"/>
    </source>
</evidence>
<dbReference type="CDD" id="cd00067">
    <property type="entry name" value="GAL4"/>
    <property type="match status" value="1"/>
</dbReference>
<evidence type="ECO:0000256" key="5">
    <source>
        <dbReference type="ARBA" id="ARBA00022884"/>
    </source>
</evidence>
<dbReference type="Gene3D" id="4.10.240.10">
    <property type="entry name" value="Zn(2)-C6 fungal-type DNA-binding domain"/>
    <property type="match status" value="1"/>
</dbReference>
<feature type="compositionally biased region" description="Basic residues" evidence="12">
    <location>
        <begin position="914"/>
        <end position="930"/>
    </location>
</feature>
<dbReference type="SMART" id="SM00151">
    <property type="entry name" value="SWIB"/>
    <property type="match status" value="1"/>
</dbReference>
<sequence>MPRPKKPGAPEPKRRSRKGCWPCKSRKVKCGEEKPSCINCKRQGDKCDYSIRLNWEGRARKRAAAEDTGLNSESIPSPLSPATPNLARDRASGSPASSVKHVFMPIQQYLGPHLDTKQQSDHGEVLSEPFGSPIIPVNDSQPLSGLSACLPRTSVDLAWLPYTPNSSSYASPGQSTSPSHHQKITAGESSDVTSPSSSTLVQHFDPQHLSTTAHTNYIPTANNTGIFRASELAIRESLASCMAEDTLLQFPLASNTSCVNTPADMHRVSVSSLLSIPSGPDPRDGRSYGLDCGQPDLDVHRDAELLASLRDTSTGGINNLKAIQYQKASSSTATPSSSQEDISAGVYRSVTTVFSKGGYYAKPVPILIPRLLSPLPPTLLESPINMLYFHHFINHTARILVPHDCYLNPFATVLPAMAIEDENILNLLLAYSASHRSRLLGHAEPYTRIARWTSGVFPSLRHALGDPQRRTSAATLATAIMLVSLKVISPSTFEVPIRWETHLMTAREIFLTRQKTDPEHFTGKVNTFLHRWLVYLDLFGSLSSRRAEAPLFNGTYWPLDTATEYPKKAIDQEFEVDCFTGFTPRCCSLLARLSALTHQCDNVRVDPAGRLFTSWNPPASVLAKAERLLQDMEDAGPERRLTPMTHHGKPVDHGMAAMDEAYRLAGMIHLHRRVLGRETSDPIVIDLVDALFDSLDQVSRGGQEEVCILFPLFTAGCESQNEDQRQQVSERVQGFESVGMKQIRGARKLMQKSWRCLSLSIVNMELSPDVKASYTTIIDSILASSDLTTISEKRIRRGLQETTGHDLTPYKATLKDLIMERFDMFAEQSNAVAVQPQPVTSSVPVANGNSLPSPPQKRSADPEGIPDVTDSSPPPVKKRKDDVVDSDAAYAAKLQAEENLRARTTRGANSRKTGVVKKKRKNTSKTAKKVKASDDSDVDGSGAENKKEVNRTGGFHKPLALSPALSALLGGEVTLSRPQTVKKVWEYIREHELQDPNDRRQIRCDDLVRPVFKQDRIHMFTMTKQSSDDLSEFCEISVTFLVLPLFPTIHLSFELGVSGAFYRRYLVTSSEFAVTSMKQNNFSLVPTLLPSFEFALHLQLLYSVLSIVFVNVLVVAVYLKAEFEVRLEEGLDTFVVFDGLPIVSEDNKAKLIKFLLKKIKKDGPSSSNIDPNRQIFLPMNENGMSEGFAFVEYDTPEEAFAAIKSLHGTPLDKKHTLAVNKLTDIDRYGREGRIDDEYKPPKIEPFQEKEHLRSWLGDPNARDQFAMYRGDKVGVFWNMKKDPPENVVDRDHWTQLFVQWSPMGTYLASVHPQGIQLWGGPQFSKQKQFPHPFVQLVEFSPRENYLTTWSSRPIQIEGAPGVLSYDEDGKNIIIWNITTGKPLRSFVSHDLTAPAGADDAAAQKKKVQWPAFKWSADEKYVARMLQHQSISVYELPRMNLLDKTVVKIEGVMDFEWSPATVQREGVKRYEQLFSFWTPEIGSNPAKVGLMSIPSKEIVRTRNLFNVSDVKLHWQSQGAYVCVKVDRHSKSKKSMATNLEIFRVKEKGVPVEVVDSLKDTVINFAWEPKGDRFVLITTGEAIAGSAVAPKTAVSFFCPEKVKGGAIGNFKLIRTIEKKTSNGIYWSPKGRFVVVATVHSQQNFDLDFWDLDFEGEKPESEKDLSANLQLMKTVDHFGVTDVDWDPTGRYVVSSASVWTHSLENGYNIHTFSGTTLAEHPTEKFKQLLWRPRPPTFLSKEEQKQVRKNLREYSREFDEEDKYAVDIANTAIVEMRKRVLSEWTAWLRKEKQMILEEREDLGLSPNPDDDIVAQPSITAAEGDTVVEEIVEEIIEETEEIIS</sequence>
<dbReference type="Pfam" id="PF08662">
    <property type="entry name" value="eIF2A"/>
    <property type="match status" value="1"/>
</dbReference>
<reference evidence="17 18" key="1">
    <citation type="submission" date="2016-05" db="EMBL/GenBank/DDBJ databases">
        <title>Genome sequencing of Trichophyton violaceum CMCC(F)T3l isolated from hair.</title>
        <authorList>
            <person name="Zhan P."/>
            <person name="Tao Y."/>
            <person name="Liu W."/>
        </authorList>
    </citation>
    <scope>NUCLEOTIDE SEQUENCE [LARGE SCALE GENOMIC DNA]</scope>
    <source>
        <strain evidence="18">CMCC(F)T3l</strain>
    </source>
</reference>
<evidence type="ECO:0000256" key="4">
    <source>
        <dbReference type="ARBA" id="ARBA00022737"/>
    </source>
</evidence>
<comment type="function">
    <text evidence="11">RNA-binding component of the eukaryotic translation initiation factor 3 (eIF-3) complex, which is involved in protein synthesis of a specialized repertoire of mRNAs and, together with other initiation factors, stimulates binding of mRNA and methionyl-tRNAi to the 40S ribosome. The eIF-3 complex specifically targets and initiates translation of a subset of mRNAs involved in cell proliferation.</text>
</comment>
<dbReference type="Pfam" id="PF00076">
    <property type="entry name" value="RRM_1"/>
    <property type="match status" value="1"/>
</dbReference>
<comment type="subcellular location">
    <subcellularLocation>
        <location evidence="11">Cytoplasm</location>
    </subcellularLocation>
</comment>
<evidence type="ECO:0000256" key="7">
    <source>
        <dbReference type="ARBA" id="ARBA00023015"/>
    </source>
</evidence>
<dbReference type="InterPro" id="IPR015943">
    <property type="entry name" value="WD40/YVTN_repeat-like_dom_sf"/>
</dbReference>
<evidence type="ECO:0000256" key="2">
    <source>
        <dbReference type="ARBA" id="ARBA00022540"/>
    </source>
</evidence>
<feature type="region of interest" description="Disordered" evidence="12">
    <location>
        <begin position="64"/>
        <end position="97"/>
    </location>
</feature>
<feature type="compositionally biased region" description="Polar residues" evidence="12">
    <location>
        <begin position="166"/>
        <end position="179"/>
    </location>
</feature>
<evidence type="ECO:0000259" key="14">
    <source>
        <dbReference type="PROSITE" id="PS50102"/>
    </source>
</evidence>
<keyword evidence="1 11" id="KW-0963">Cytoplasm</keyword>
<dbReference type="InterPro" id="IPR001138">
    <property type="entry name" value="Zn2Cys6_DnaBD"/>
</dbReference>
<dbReference type="InterPro" id="IPR021858">
    <property type="entry name" value="Fun_TF"/>
</dbReference>
<dbReference type="Pfam" id="PF00172">
    <property type="entry name" value="Zn_clus"/>
    <property type="match status" value="1"/>
</dbReference>
<dbReference type="CDD" id="cd10567">
    <property type="entry name" value="SWIB-MDM2_like"/>
    <property type="match status" value="1"/>
</dbReference>
<keyword evidence="8" id="KW-0238">DNA-binding</keyword>
<evidence type="ECO:0000259" key="15">
    <source>
        <dbReference type="PROSITE" id="PS51925"/>
    </source>
</evidence>
<dbReference type="PROSITE" id="PS50102">
    <property type="entry name" value="RRM"/>
    <property type="match status" value="1"/>
</dbReference>
<comment type="caution">
    <text evidence="17">The sequence shown here is derived from an EMBL/GenBank/DDBJ whole genome shotgun (WGS) entry which is preliminary data.</text>
</comment>
<feature type="region of interest" description="Disordered" evidence="12">
    <location>
        <begin position="836"/>
        <end position="955"/>
    </location>
</feature>
<keyword evidence="9" id="KW-0804">Transcription</keyword>
<dbReference type="GO" id="GO:0031369">
    <property type="term" value="F:translation initiation factor binding"/>
    <property type="evidence" value="ECO:0007669"/>
    <property type="project" value="InterPro"/>
</dbReference>
<dbReference type="SUPFAM" id="SSF69322">
    <property type="entry name" value="Tricorn protease domain 2"/>
    <property type="match status" value="1"/>
</dbReference>
<evidence type="ECO:0000259" key="16">
    <source>
        <dbReference type="PROSITE" id="PS51998"/>
    </source>
</evidence>
<evidence type="ECO:0000256" key="8">
    <source>
        <dbReference type="ARBA" id="ARBA00023125"/>
    </source>
</evidence>
<feature type="domain" description="RRM" evidence="14">
    <location>
        <begin position="1133"/>
        <end position="1224"/>
    </location>
</feature>
<keyword evidence="18" id="KW-1185">Reference proteome</keyword>
<proteinExistence type="inferred from homology"/>
<dbReference type="GO" id="GO:0003723">
    <property type="term" value="F:RNA binding"/>
    <property type="evidence" value="ECO:0007669"/>
    <property type="project" value="UniProtKB-UniRule"/>
</dbReference>
<evidence type="ECO:0000256" key="10">
    <source>
        <dbReference type="ARBA" id="ARBA00023242"/>
    </source>
</evidence>
<dbReference type="PROSITE" id="PS50048">
    <property type="entry name" value="ZN2_CY6_FUNGAL_2"/>
    <property type="match status" value="1"/>
</dbReference>
<dbReference type="GO" id="GO:0003677">
    <property type="term" value="F:DNA binding"/>
    <property type="evidence" value="ECO:0007669"/>
    <property type="project" value="UniProtKB-KW"/>
</dbReference>
<evidence type="ECO:0000256" key="9">
    <source>
        <dbReference type="ARBA" id="ARBA00023163"/>
    </source>
</evidence>
<evidence type="ECO:0000256" key="1">
    <source>
        <dbReference type="ARBA" id="ARBA00022490"/>
    </source>
</evidence>
<dbReference type="PROSITE" id="PS00463">
    <property type="entry name" value="ZN2_CY6_FUNGAL_1"/>
    <property type="match status" value="1"/>
</dbReference>
<evidence type="ECO:0000256" key="12">
    <source>
        <dbReference type="SAM" id="MobiDB-lite"/>
    </source>
</evidence>
<keyword evidence="3" id="KW-0853">WD repeat</keyword>
<evidence type="ECO:0000313" key="17">
    <source>
        <dbReference type="EMBL" id="OAL74179.1"/>
    </source>
</evidence>
<dbReference type="EMBL" id="LHPN01000002">
    <property type="protein sequence ID" value="OAL74179.1"/>
    <property type="molecule type" value="Genomic_DNA"/>
</dbReference>
<keyword evidence="6 11" id="KW-0648">Protein biosynthesis</keyword>
<keyword evidence="4" id="KW-0677">Repeat</keyword>
<dbReference type="Gene3D" id="2.130.10.10">
    <property type="entry name" value="YVTN repeat-like/Quinoprotein amine dehydrogenase"/>
    <property type="match status" value="1"/>
</dbReference>
<dbReference type="InterPro" id="IPR036885">
    <property type="entry name" value="SWIB_MDM2_dom_sf"/>
</dbReference>
<dbReference type="InterPro" id="IPR036864">
    <property type="entry name" value="Zn2-C6_fun-type_DNA-bd_sf"/>
</dbReference>
<dbReference type="GO" id="GO:0005852">
    <property type="term" value="C:eukaryotic translation initiation factor 3 complex"/>
    <property type="evidence" value="ECO:0007669"/>
    <property type="project" value="UniProtKB-UniRule"/>
</dbReference>
<dbReference type="InterPro" id="IPR012677">
    <property type="entry name" value="Nucleotide-bd_a/b_plait_sf"/>
</dbReference>
<feature type="region of interest" description="Disordered" evidence="12">
    <location>
        <begin position="166"/>
        <end position="200"/>
    </location>
</feature>
<organism evidence="17 18">
    <name type="scientific">Trichophyton violaceum</name>
    <dbReference type="NCBI Taxonomy" id="34388"/>
    <lineage>
        <taxon>Eukaryota</taxon>
        <taxon>Fungi</taxon>
        <taxon>Dikarya</taxon>
        <taxon>Ascomycota</taxon>
        <taxon>Pezizomycotina</taxon>
        <taxon>Eurotiomycetes</taxon>
        <taxon>Eurotiomycetidae</taxon>
        <taxon>Onygenales</taxon>
        <taxon>Arthrodermataceae</taxon>
        <taxon>Trichophyton</taxon>
    </lineage>
</organism>
<dbReference type="InterPro" id="IPR003121">
    <property type="entry name" value="SWIB_MDM2_domain"/>
</dbReference>
<dbReference type="PANTHER" id="PTHR14068:SF0">
    <property type="entry name" value="EUKARYOTIC TRANSLATION INITIATION FACTOR 3 SUBUNIT B"/>
    <property type="match status" value="1"/>
</dbReference>
<protein>
    <recommendedName>
        <fullName evidence="11">Eukaryotic translation initiation factor 3 subunit B</fullName>
        <shortName evidence="11">eIF3b</shortName>
    </recommendedName>
    <alternativeName>
        <fullName evidence="11">Eukaryotic translation initiation factor 3 90 kDa subunit homolog</fullName>
        <shortName evidence="11">eIF3 p90</shortName>
    </alternativeName>
    <alternativeName>
        <fullName evidence="11">Translation initiation factor eIF3, p90 subunit homolog</fullName>
    </alternativeName>
</protein>
<dbReference type="Pfam" id="PF11951">
    <property type="entry name" value="Fungal_trans_2"/>
    <property type="match status" value="1"/>
</dbReference>
<dbReference type="GO" id="GO:0033290">
    <property type="term" value="C:eukaryotic 48S preinitiation complex"/>
    <property type="evidence" value="ECO:0007669"/>
    <property type="project" value="UniProtKB-UniRule"/>
</dbReference>
<dbReference type="OrthoDB" id="10250414at2759"/>
<evidence type="ECO:0000313" key="18">
    <source>
        <dbReference type="Proteomes" id="UP000243519"/>
    </source>
</evidence>
<dbReference type="SMART" id="SM00066">
    <property type="entry name" value="GAL4"/>
    <property type="match status" value="1"/>
</dbReference>
<dbReference type="SUPFAM" id="SSF47592">
    <property type="entry name" value="SWIB/MDM2 domain"/>
    <property type="match status" value="1"/>
</dbReference>
<dbReference type="PROSITE" id="PS51925">
    <property type="entry name" value="SWIB_MDM2"/>
    <property type="match status" value="1"/>
</dbReference>
<feature type="domain" description="DM2" evidence="15">
    <location>
        <begin position="954"/>
        <end position="1032"/>
    </location>
</feature>
<name>A0A178FPH4_TRIVO</name>
<dbReference type="GO" id="GO:0001732">
    <property type="term" value="P:formation of cytoplasmic translation initiation complex"/>
    <property type="evidence" value="ECO:0007669"/>
    <property type="project" value="UniProtKB-UniRule"/>
</dbReference>
<feature type="compositionally biased region" description="Low complexity" evidence="12">
    <location>
        <begin position="189"/>
        <end position="198"/>
    </location>
</feature>
<dbReference type="Proteomes" id="UP000243519">
    <property type="component" value="Unassembled WGS sequence"/>
</dbReference>
<evidence type="ECO:0000259" key="13">
    <source>
        <dbReference type="PROSITE" id="PS50048"/>
    </source>
</evidence>
<dbReference type="GO" id="GO:0000981">
    <property type="term" value="F:DNA-binding transcription factor activity, RNA polymerase II-specific"/>
    <property type="evidence" value="ECO:0007669"/>
    <property type="project" value="InterPro"/>
</dbReference>
<feature type="compositionally biased region" description="Low complexity" evidence="12">
    <location>
        <begin position="836"/>
        <end position="846"/>
    </location>
</feature>
<comment type="subunit">
    <text evidence="11">Component of the eukaryotic translation initiation factor 3 (eIF-3) complex.</text>
</comment>
<dbReference type="HAMAP" id="MF_03001">
    <property type="entry name" value="eIF3b"/>
    <property type="match status" value="1"/>
</dbReference>
<dbReference type="InterPro" id="IPR014876">
    <property type="entry name" value="DEK_C"/>
</dbReference>
<dbReference type="Gene3D" id="1.10.245.10">
    <property type="entry name" value="SWIB/MDM2 domain"/>
    <property type="match status" value="1"/>
</dbReference>
<gene>
    <name evidence="11" type="primary">PRT1</name>
    <name evidence="17" type="ORF">A7D00_2210</name>
</gene>
<feature type="domain" description="DEK-C" evidence="16">
    <location>
        <begin position="768"/>
        <end position="823"/>
    </location>
</feature>
<accession>A0A178FPH4</accession>
<dbReference type="InterPro" id="IPR035979">
    <property type="entry name" value="RBD_domain_sf"/>
</dbReference>
<dbReference type="InterPro" id="IPR019835">
    <property type="entry name" value="SWIB_domain"/>
</dbReference>
<keyword evidence="2 11" id="KW-0396">Initiation factor</keyword>
<feature type="region of interest" description="Disordered" evidence="12">
    <location>
        <begin position="1"/>
        <end position="20"/>
    </location>
</feature>
<dbReference type="FunFam" id="2.130.10.10:FF:000419">
    <property type="entry name" value="Eukaryotic translation initiation factor 3 subunit B"/>
    <property type="match status" value="1"/>
</dbReference>
<dbReference type="SUPFAM" id="SSF54928">
    <property type="entry name" value="RNA-binding domain, RBD"/>
    <property type="match status" value="1"/>
</dbReference>
<dbReference type="Pfam" id="PF08766">
    <property type="entry name" value="DEK_C"/>
    <property type="match status" value="1"/>
</dbReference>
<dbReference type="Pfam" id="PF02201">
    <property type="entry name" value="SWIB"/>
    <property type="match status" value="1"/>
</dbReference>
<feature type="compositionally biased region" description="Polar residues" evidence="12">
    <location>
        <begin position="69"/>
        <end position="83"/>
    </location>
</feature>
<comment type="similarity">
    <text evidence="11">Belongs to the eIF-3 subunit B family.</text>
</comment>
<keyword evidence="10" id="KW-0539">Nucleus</keyword>
<dbReference type="PROSITE" id="PS51998">
    <property type="entry name" value="DEK_C"/>
    <property type="match status" value="1"/>
</dbReference>
<dbReference type="SMART" id="SM00360">
    <property type="entry name" value="RRM"/>
    <property type="match status" value="1"/>
</dbReference>
<keyword evidence="7" id="KW-0805">Transcription regulation</keyword>
<dbReference type="Gene3D" id="3.30.70.330">
    <property type="match status" value="1"/>
</dbReference>
<dbReference type="GO" id="GO:0003743">
    <property type="term" value="F:translation initiation factor activity"/>
    <property type="evidence" value="ECO:0007669"/>
    <property type="project" value="UniProtKB-UniRule"/>
</dbReference>
<dbReference type="PANTHER" id="PTHR14068">
    <property type="entry name" value="EUKARYOTIC TRANSLATION INITIATION FACTOR 3 EIF3 -RELATED"/>
    <property type="match status" value="1"/>
</dbReference>
<dbReference type="SUPFAM" id="SSF57701">
    <property type="entry name" value="Zn2/Cys6 DNA-binding domain"/>
    <property type="match status" value="1"/>
</dbReference>
<dbReference type="GO" id="GO:0008270">
    <property type="term" value="F:zinc ion binding"/>
    <property type="evidence" value="ECO:0007669"/>
    <property type="project" value="InterPro"/>
</dbReference>
<evidence type="ECO:0000256" key="6">
    <source>
        <dbReference type="ARBA" id="ARBA00022917"/>
    </source>
</evidence>
<dbReference type="InterPro" id="IPR011400">
    <property type="entry name" value="EIF3B"/>
</dbReference>
<feature type="domain" description="Zn(2)-C6 fungal-type" evidence="13">
    <location>
        <begin position="19"/>
        <end position="49"/>
    </location>
</feature>